<evidence type="ECO:0000256" key="1">
    <source>
        <dbReference type="SAM" id="Phobius"/>
    </source>
</evidence>
<name>A0A3E1NLS5_9BACT</name>
<comment type="caution">
    <text evidence="2">The sequence shown here is derived from an EMBL/GenBank/DDBJ whole genome shotgun (WGS) entry which is preliminary data.</text>
</comment>
<evidence type="ECO:0000313" key="3">
    <source>
        <dbReference type="Proteomes" id="UP000261284"/>
    </source>
</evidence>
<keyword evidence="1" id="KW-0472">Membrane</keyword>
<sequence length="367" mass="41036">MEDILLQEVMDRYLSGEMSAEEKAHFEQLRKNTPEIDQMVVEHKLFLQHMELFATRNTLKNALHDSHNRLTRKGEISETGMPAHSGKLVQLWHRYRRITAIAASIAGVTALTISLLFALFSPHVNKSQLQQLSRDIEQLKWKQNDQGRTINEFVPKTPKDAKLASGGTAFLIDPKGYLVTNAHVLKGSKTIVVNNKGQEFKARIALVDQTKDLAILKIEDSDFKPFAALPYGIRKSGIDLGEEIFTLGYPRNDIVYNMGYLSARTGFEGDTATYQISLSANPGNSGGPVFNKNGEVIGVLSTRQTQAEGVVFAVKSKSIYQLVDELKKNDSTSQRIKVPLNSNIKGEERKEQIARVENCVFLVNAYN</sequence>
<keyword evidence="2" id="KW-0645">Protease</keyword>
<accession>A0A3E1NLS5</accession>
<dbReference type="GO" id="GO:0006508">
    <property type="term" value="P:proteolysis"/>
    <property type="evidence" value="ECO:0007669"/>
    <property type="project" value="UniProtKB-KW"/>
</dbReference>
<dbReference type="AlphaFoldDB" id="A0A3E1NLS5"/>
<dbReference type="Gene3D" id="2.40.10.120">
    <property type="match status" value="1"/>
</dbReference>
<evidence type="ECO:0000313" key="2">
    <source>
        <dbReference type="EMBL" id="RFM28748.1"/>
    </source>
</evidence>
<dbReference type="OrthoDB" id="9766361at2"/>
<dbReference type="Pfam" id="PF13365">
    <property type="entry name" value="Trypsin_2"/>
    <property type="match status" value="1"/>
</dbReference>
<keyword evidence="2" id="KW-0378">Hydrolase</keyword>
<dbReference type="EMBL" id="QTJU01000002">
    <property type="protein sequence ID" value="RFM28748.1"/>
    <property type="molecule type" value="Genomic_DNA"/>
</dbReference>
<proteinExistence type="predicted"/>
<dbReference type="SUPFAM" id="SSF50494">
    <property type="entry name" value="Trypsin-like serine proteases"/>
    <property type="match status" value="1"/>
</dbReference>
<reference evidence="2 3" key="1">
    <citation type="submission" date="2018-08" db="EMBL/GenBank/DDBJ databases">
        <title>Chitinophagaceae sp. K23C18032701, a novel bacterium isolated from forest soil.</title>
        <authorList>
            <person name="Wang C."/>
        </authorList>
    </citation>
    <scope>NUCLEOTIDE SEQUENCE [LARGE SCALE GENOMIC DNA]</scope>
    <source>
        <strain evidence="2 3">K23C18032701</strain>
    </source>
</reference>
<dbReference type="InterPro" id="IPR001940">
    <property type="entry name" value="Peptidase_S1C"/>
</dbReference>
<protein>
    <submittedName>
        <fullName evidence="2">Serine protease</fullName>
    </submittedName>
</protein>
<dbReference type="InterPro" id="IPR009003">
    <property type="entry name" value="Peptidase_S1_PA"/>
</dbReference>
<keyword evidence="3" id="KW-1185">Reference proteome</keyword>
<dbReference type="Proteomes" id="UP000261284">
    <property type="component" value="Unassembled WGS sequence"/>
</dbReference>
<feature type="transmembrane region" description="Helical" evidence="1">
    <location>
        <begin position="98"/>
        <end position="120"/>
    </location>
</feature>
<dbReference type="GO" id="GO:0004252">
    <property type="term" value="F:serine-type endopeptidase activity"/>
    <property type="evidence" value="ECO:0007669"/>
    <property type="project" value="InterPro"/>
</dbReference>
<dbReference type="PANTHER" id="PTHR43019">
    <property type="entry name" value="SERINE ENDOPROTEASE DEGS"/>
    <property type="match status" value="1"/>
</dbReference>
<gene>
    <name evidence="2" type="ORF">DXN05_08185</name>
</gene>
<dbReference type="RefSeq" id="WP_116846737.1">
    <property type="nucleotide sequence ID" value="NZ_QTJU01000002.1"/>
</dbReference>
<dbReference type="PANTHER" id="PTHR43019:SF23">
    <property type="entry name" value="PROTEASE DO-LIKE 5, CHLOROPLASTIC"/>
    <property type="match status" value="1"/>
</dbReference>
<keyword evidence="1" id="KW-1133">Transmembrane helix</keyword>
<dbReference type="PRINTS" id="PR00834">
    <property type="entry name" value="PROTEASES2C"/>
</dbReference>
<keyword evidence="1" id="KW-0812">Transmembrane</keyword>
<organism evidence="2 3">
    <name type="scientific">Deminuibacter soli</name>
    <dbReference type="NCBI Taxonomy" id="2291815"/>
    <lineage>
        <taxon>Bacteria</taxon>
        <taxon>Pseudomonadati</taxon>
        <taxon>Bacteroidota</taxon>
        <taxon>Chitinophagia</taxon>
        <taxon>Chitinophagales</taxon>
        <taxon>Chitinophagaceae</taxon>
        <taxon>Deminuibacter</taxon>
    </lineage>
</organism>